<dbReference type="Proteomes" id="UP001056120">
    <property type="component" value="Linkage Group LG06"/>
</dbReference>
<reference evidence="1 2" key="2">
    <citation type="journal article" date="2022" name="Mol. Ecol. Resour.">
        <title>The genomes of chicory, endive, great burdock and yacon provide insights into Asteraceae paleo-polyploidization history and plant inulin production.</title>
        <authorList>
            <person name="Fan W."/>
            <person name="Wang S."/>
            <person name="Wang H."/>
            <person name="Wang A."/>
            <person name="Jiang F."/>
            <person name="Liu H."/>
            <person name="Zhao H."/>
            <person name="Xu D."/>
            <person name="Zhang Y."/>
        </authorList>
    </citation>
    <scope>NUCLEOTIDE SEQUENCE [LARGE SCALE GENOMIC DNA]</scope>
    <source>
        <strain evidence="2">cv. Yunnan</strain>
        <tissue evidence="1">Leaves</tissue>
    </source>
</reference>
<dbReference type="EMBL" id="CM042023">
    <property type="protein sequence ID" value="KAI3814062.1"/>
    <property type="molecule type" value="Genomic_DNA"/>
</dbReference>
<keyword evidence="2" id="KW-1185">Reference proteome</keyword>
<protein>
    <submittedName>
        <fullName evidence="1">Uncharacterized protein</fullName>
    </submittedName>
</protein>
<organism evidence="1 2">
    <name type="scientific">Smallanthus sonchifolius</name>
    <dbReference type="NCBI Taxonomy" id="185202"/>
    <lineage>
        <taxon>Eukaryota</taxon>
        <taxon>Viridiplantae</taxon>
        <taxon>Streptophyta</taxon>
        <taxon>Embryophyta</taxon>
        <taxon>Tracheophyta</taxon>
        <taxon>Spermatophyta</taxon>
        <taxon>Magnoliopsida</taxon>
        <taxon>eudicotyledons</taxon>
        <taxon>Gunneridae</taxon>
        <taxon>Pentapetalae</taxon>
        <taxon>asterids</taxon>
        <taxon>campanulids</taxon>
        <taxon>Asterales</taxon>
        <taxon>Asteraceae</taxon>
        <taxon>Asteroideae</taxon>
        <taxon>Heliantheae alliance</taxon>
        <taxon>Millerieae</taxon>
        <taxon>Smallanthus</taxon>
    </lineage>
</organism>
<evidence type="ECO:0000313" key="2">
    <source>
        <dbReference type="Proteomes" id="UP001056120"/>
    </source>
</evidence>
<comment type="caution">
    <text evidence="1">The sequence shown here is derived from an EMBL/GenBank/DDBJ whole genome shotgun (WGS) entry which is preliminary data.</text>
</comment>
<gene>
    <name evidence="1" type="ORF">L1987_18804</name>
</gene>
<evidence type="ECO:0000313" key="1">
    <source>
        <dbReference type="EMBL" id="KAI3814062.1"/>
    </source>
</evidence>
<proteinExistence type="predicted"/>
<reference evidence="2" key="1">
    <citation type="journal article" date="2022" name="Mol. Ecol. Resour.">
        <title>The genomes of chicory, endive, great burdock and yacon provide insights into Asteraceae palaeo-polyploidization history and plant inulin production.</title>
        <authorList>
            <person name="Fan W."/>
            <person name="Wang S."/>
            <person name="Wang H."/>
            <person name="Wang A."/>
            <person name="Jiang F."/>
            <person name="Liu H."/>
            <person name="Zhao H."/>
            <person name="Xu D."/>
            <person name="Zhang Y."/>
        </authorList>
    </citation>
    <scope>NUCLEOTIDE SEQUENCE [LARGE SCALE GENOMIC DNA]</scope>
    <source>
        <strain evidence="2">cv. Yunnan</strain>
    </source>
</reference>
<name>A0ACB9J480_9ASTR</name>
<accession>A0ACB9J480</accession>
<sequence length="114" mass="13102">MYEHEEHMSHVDSEPERFTLEPVVRTAIAEEVGLVLQATVPDALTKALKESTNDLKELLKEGNSVEIPHRGRMRHYESDSDSDVRFKYGWNYKAFKDGDPPKLDGRKDAISTYH</sequence>